<dbReference type="RefSeq" id="XP_003142115.1">
    <property type="nucleotide sequence ID" value="XM_003142067.1"/>
</dbReference>
<accession>A0A1S0TXM4</accession>
<sequence length="155" mass="17579">MSFSAKANFHQLIYRTTIICNKYFQFQFNWTTGSHICSSYFLCISNERFCKDKISMGFNNVSKIQDVINISCKNCSDHLLPNLHLYLVSQANNAIQVPNQDNIGNVTGVLLGDGRFLLLAAVLRSSKINSITHKTFGESNPFWDNIIRLSLPLIK</sequence>
<reference evidence="1" key="1">
    <citation type="submission" date="2012-04" db="EMBL/GenBank/DDBJ databases">
        <title>The Genome Sequence of Loa loa.</title>
        <authorList>
            <consortium name="The Broad Institute Genome Sequencing Platform"/>
            <consortium name="Broad Institute Genome Sequencing Center for Infectious Disease"/>
            <person name="Nutman T.B."/>
            <person name="Fink D.L."/>
            <person name="Russ C."/>
            <person name="Young S."/>
            <person name="Zeng Q."/>
            <person name="Gargeya S."/>
            <person name="Alvarado L."/>
            <person name="Berlin A."/>
            <person name="Chapman S.B."/>
            <person name="Chen Z."/>
            <person name="Freedman E."/>
            <person name="Gellesch M."/>
            <person name="Goldberg J."/>
            <person name="Griggs A."/>
            <person name="Gujja S."/>
            <person name="Heilman E.R."/>
            <person name="Heiman D."/>
            <person name="Howarth C."/>
            <person name="Mehta T."/>
            <person name="Neiman D."/>
            <person name="Pearson M."/>
            <person name="Roberts A."/>
            <person name="Saif S."/>
            <person name="Shea T."/>
            <person name="Shenoy N."/>
            <person name="Sisk P."/>
            <person name="Stolte C."/>
            <person name="Sykes S."/>
            <person name="White J."/>
            <person name="Yandava C."/>
            <person name="Haas B."/>
            <person name="Henn M.R."/>
            <person name="Nusbaum C."/>
            <person name="Birren B."/>
        </authorList>
    </citation>
    <scope>NUCLEOTIDE SEQUENCE [LARGE SCALE GENOMIC DNA]</scope>
</reference>
<evidence type="ECO:0000313" key="1">
    <source>
        <dbReference type="EMBL" id="EFO21955.1"/>
    </source>
</evidence>
<dbReference type="EMBL" id="JH712071">
    <property type="protein sequence ID" value="EFO21955.1"/>
    <property type="molecule type" value="Genomic_DNA"/>
</dbReference>
<proteinExistence type="predicted"/>
<dbReference type="GeneID" id="9943943"/>
<dbReference type="InParanoid" id="A0A1S0TXM4"/>
<dbReference type="CTD" id="9943943"/>
<gene>
    <name evidence="1" type="ORF">LOAG_06531</name>
</gene>
<dbReference type="AlphaFoldDB" id="A0A1S0TXM4"/>
<protein>
    <submittedName>
        <fullName evidence="1">Uncharacterized protein</fullName>
    </submittedName>
</protein>
<name>A0A1S0TXM4_LOALO</name>
<organism evidence="1">
    <name type="scientific">Loa loa</name>
    <name type="common">Eye worm</name>
    <name type="synonym">Filaria loa</name>
    <dbReference type="NCBI Taxonomy" id="7209"/>
    <lineage>
        <taxon>Eukaryota</taxon>
        <taxon>Metazoa</taxon>
        <taxon>Ecdysozoa</taxon>
        <taxon>Nematoda</taxon>
        <taxon>Chromadorea</taxon>
        <taxon>Rhabditida</taxon>
        <taxon>Spirurina</taxon>
        <taxon>Spiruromorpha</taxon>
        <taxon>Filarioidea</taxon>
        <taxon>Onchocercidae</taxon>
        <taxon>Loa</taxon>
    </lineage>
</organism>
<dbReference type="KEGG" id="loa:LOAG_06531"/>